<dbReference type="Gene3D" id="1.10.630.10">
    <property type="entry name" value="Cytochrome P450"/>
    <property type="match status" value="1"/>
</dbReference>
<dbReference type="PANTHER" id="PTHR47943">
    <property type="entry name" value="CYTOCHROME P450 93A3-LIKE"/>
    <property type="match status" value="1"/>
</dbReference>
<evidence type="ECO:0008006" key="12">
    <source>
        <dbReference type="Google" id="ProtNLM"/>
    </source>
</evidence>
<proteinExistence type="inferred from homology"/>
<keyword evidence="4" id="KW-0349">Heme</keyword>
<reference evidence="10 11" key="1">
    <citation type="journal article" date="2023" name="Plants (Basel)">
        <title>Bridging the Gap: Combining Genomics and Transcriptomics Approaches to Understand Stylosanthes scabra, an Orphan Legume from the Brazilian Caatinga.</title>
        <authorList>
            <person name="Ferreira-Neto J.R.C."/>
            <person name="da Silva M.D."/>
            <person name="Binneck E."/>
            <person name="de Melo N.F."/>
            <person name="da Silva R.H."/>
            <person name="de Melo A.L.T.M."/>
            <person name="Pandolfi V."/>
            <person name="Bustamante F.O."/>
            <person name="Brasileiro-Vidal A.C."/>
            <person name="Benko-Iseppon A.M."/>
        </authorList>
    </citation>
    <scope>NUCLEOTIDE SEQUENCE [LARGE SCALE GENOMIC DNA]</scope>
    <source>
        <tissue evidence="10">Leaves</tissue>
    </source>
</reference>
<keyword evidence="6" id="KW-0560">Oxidoreductase</keyword>
<dbReference type="Pfam" id="PF00067">
    <property type="entry name" value="p450"/>
    <property type="match status" value="1"/>
</dbReference>
<keyword evidence="11" id="KW-1185">Reference proteome</keyword>
<evidence type="ECO:0000256" key="3">
    <source>
        <dbReference type="ARBA" id="ARBA00010617"/>
    </source>
</evidence>
<dbReference type="InterPro" id="IPR036396">
    <property type="entry name" value="Cyt_P450_sf"/>
</dbReference>
<accession>A0ABU6UIW3</accession>
<comment type="similarity">
    <text evidence="3">Belongs to the cytochrome P450 family.</text>
</comment>
<name>A0ABU6UIW3_9FABA</name>
<evidence type="ECO:0000313" key="10">
    <source>
        <dbReference type="EMBL" id="MED6159998.1"/>
    </source>
</evidence>
<evidence type="ECO:0000313" key="11">
    <source>
        <dbReference type="Proteomes" id="UP001341840"/>
    </source>
</evidence>
<sequence length="288" mass="33013">MIWIPISVVSGYGDSPTRTRNYLLVQEGYQFWVASLHKLGQNSHLDLHKLAQKHGPIMHLRLGLVPTIVVSSPQAAELFLKTHDLVFASRPPHEAAKHISWEQRNLSFGEYGPYWRNMRKMCTLKLMKQVSGSLFLPSHSSPKLHSFVKLLTLILLRSPNFTWCGERGGEIDDELSFEKRITMRFDESICEAVKAIQSWPRIAILISFLSVSSFLSISIGEFDQFLLCFFTSSDFNRFIPILFSNSSDFISFFLLNSSFSLTHTTKFDEIRLLLWIQCSGEVTFPINE</sequence>
<comment type="subcellular location">
    <subcellularLocation>
        <location evidence="2">Membrane</location>
    </subcellularLocation>
</comment>
<evidence type="ECO:0000256" key="8">
    <source>
        <dbReference type="ARBA" id="ARBA00023033"/>
    </source>
</evidence>
<keyword evidence="8" id="KW-0503">Monooxygenase</keyword>
<dbReference type="PANTHER" id="PTHR47943:SF2">
    <property type="entry name" value="CYTOCHROME P450"/>
    <property type="match status" value="1"/>
</dbReference>
<dbReference type="SUPFAM" id="SSF48264">
    <property type="entry name" value="Cytochrome P450"/>
    <property type="match status" value="1"/>
</dbReference>
<dbReference type="EMBL" id="JASCZI010121132">
    <property type="protein sequence ID" value="MED6159998.1"/>
    <property type="molecule type" value="Genomic_DNA"/>
</dbReference>
<dbReference type="InterPro" id="IPR001128">
    <property type="entry name" value="Cyt_P450"/>
</dbReference>
<evidence type="ECO:0000256" key="1">
    <source>
        <dbReference type="ARBA" id="ARBA00001971"/>
    </source>
</evidence>
<dbReference type="Proteomes" id="UP001341840">
    <property type="component" value="Unassembled WGS sequence"/>
</dbReference>
<evidence type="ECO:0000256" key="5">
    <source>
        <dbReference type="ARBA" id="ARBA00022723"/>
    </source>
</evidence>
<protein>
    <recommendedName>
        <fullName evidence="12">Cytochrome P450</fullName>
    </recommendedName>
</protein>
<evidence type="ECO:0000256" key="9">
    <source>
        <dbReference type="ARBA" id="ARBA00023136"/>
    </source>
</evidence>
<comment type="caution">
    <text evidence="10">The sequence shown here is derived from an EMBL/GenBank/DDBJ whole genome shotgun (WGS) entry which is preliminary data.</text>
</comment>
<keyword evidence="5" id="KW-0479">Metal-binding</keyword>
<evidence type="ECO:0000256" key="2">
    <source>
        <dbReference type="ARBA" id="ARBA00004370"/>
    </source>
</evidence>
<gene>
    <name evidence="10" type="ORF">PIB30_047429</name>
</gene>
<evidence type="ECO:0000256" key="4">
    <source>
        <dbReference type="ARBA" id="ARBA00022617"/>
    </source>
</evidence>
<keyword evidence="9" id="KW-0472">Membrane</keyword>
<evidence type="ECO:0000256" key="7">
    <source>
        <dbReference type="ARBA" id="ARBA00023004"/>
    </source>
</evidence>
<keyword evidence="7" id="KW-0408">Iron</keyword>
<evidence type="ECO:0000256" key="6">
    <source>
        <dbReference type="ARBA" id="ARBA00023002"/>
    </source>
</evidence>
<organism evidence="10 11">
    <name type="scientific">Stylosanthes scabra</name>
    <dbReference type="NCBI Taxonomy" id="79078"/>
    <lineage>
        <taxon>Eukaryota</taxon>
        <taxon>Viridiplantae</taxon>
        <taxon>Streptophyta</taxon>
        <taxon>Embryophyta</taxon>
        <taxon>Tracheophyta</taxon>
        <taxon>Spermatophyta</taxon>
        <taxon>Magnoliopsida</taxon>
        <taxon>eudicotyledons</taxon>
        <taxon>Gunneridae</taxon>
        <taxon>Pentapetalae</taxon>
        <taxon>rosids</taxon>
        <taxon>fabids</taxon>
        <taxon>Fabales</taxon>
        <taxon>Fabaceae</taxon>
        <taxon>Papilionoideae</taxon>
        <taxon>50 kb inversion clade</taxon>
        <taxon>dalbergioids sensu lato</taxon>
        <taxon>Dalbergieae</taxon>
        <taxon>Pterocarpus clade</taxon>
        <taxon>Stylosanthes</taxon>
    </lineage>
</organism>
<comment type="cofactor">
    <cofactor evidence="1">
        <name>heme</name>
        <dbReference type="ChEBI" id="CHEBI:30413"/>
    </cofactor>
</comment>